<evidence type="ECO:0000313" key="1">
    <source>
        <dbReference type="EMBL" id="VDO02214.1"/>
    </source>
</evidence>
<protein>
    <submittedName>
        <fullName evidence="3">NR LBD domain-containing protein</fullName>
    </submittedName>
</protein>
<dbReference type="AlphaFoldDB" id="A0A0R3TH17"/>
<evidence type="ECO:0000313" key="3">
    <source>
        <dbReference type="WBParaSite" id="HNAJ_0000635801-mRNA-1"/>
    </source>
</evidence>
<dbReference type="OrthoDB" id="6315152at2759"/>
<evidence type="ECO:0000313" key="2">
    <source>
        <dbReference type="Proteomes" id="UP000278807"/>
    </source>
</evidence>
<organism evidence="3">
    <name type="scientific">Rodentolepis nana</name>
    <name type="common">Dwarf tapeworm</name>
    <name type="synonym">Hymenolepis nana</name>
    <dbReference type="NCBI Taxonomy" id="102285"/>
    <lineage>
        <taxon>Eukaryota</taxon>
        <taxon>Metazoa</taxon>
        <taxon>Spiralia</taxon>
        <taxon>Lophotrochozoa</taxon>
        <taxon>Platyhelminthes</taxon>
        <taxon>Cestoda</taxon>
        <taxon>Eucestoda</taxon>
        <taxon>Cyclophyllidea</taxon>
        <taxon>Hymenolepididae</taxon>
        <taxon>Rodentolepis</taxon>
    </lineage>
</organism>
<reference evidence="3" key="1">
    <citation type="submission" date="2017-02" db="UniProtKB">
        <authorList>
            <consortium name="WormBaseParasite"/>
        </authorList>
    </citation>
    <scope>IDENTIFICATION</scope>
</reference>
<proteinExistence type="predicted"/>
<dbReference type="Proteomes" id="UP000278807">
    <property type="component" value="Unassembled WGS sequence"/>
</dbReference>
<sequence>MDEPVIPPNECMGVGDVMLSCRRFIREFREIHNSIHNFEFDCHQAFQFVTSVTESLDIRAQARAFLLEYKKEIILLAPFTYFVNCALQILPHIQPFESDPVPSRILYNYYNER</sequence>
<dbReference type="EMBL" id="UZAE01006773">
    <property type="protein sequence ID" value="VDO02214.1"/>
    <property type="molecule type" value="Genomic_DNA"/>
</dbReference>
<name>A0A0R3TH17_RODNA</name>
<keyword evidence="2" id="KW-1185">Reference proteome</keyword>
<reference evidence="1 2" key="2">
    <citation type="submission" date="2018-11" db="EMBL/GenBank/DDBJ databases">
        <authorList>
            <consortium name="Pathogen Informatics"/>
        </authorList>
    </citation>
    <scope>NUCLEOTIDE SEQUENCE [LARGE SCALE GENOMIC DNA]</scope>
</reference>
<accession>A0A0R3TH17</accession>
<dbReference type="WBParaSite" id="HNAJ_0000635801-mRNA-1">
    <property type="protein sequence ID" value="HNAJ_0000635801-mRNA-1"/>
    <property type="gene ID" value="HNAJ_0000635801"/>
</dbReference>
<gene>
    <name evidence="1" type="ORF">HNAJ_LOCUS6354</name>
</gene>